<reference evidence="2 3" key="1">
    <citation type="journal article" date="2014" name="Genome Biol.">
        <title>Transcriptome and methylome profiling reveals relics of genome dominance in the mesopolyploid Brassica oleracea.</title>
        <authorList>
            <person name="Parkin I.A."/>
            <person name="Koh C."/>
            <person name="Tang H."/>
            <person name="Robinson S.J."/>
            <person name="Kagale S."/>
            <person name="Clarke W.E."/>
            <person name="Town C.D."/>
            <person name="Nixon J."/>
            <person name="Krishnakumar V."/>
            <person name="Bidwell S.L."/>
            <person name="Denoeud F."/>
            <person name="Belcram H."/>
            <person name="Links M.G."/>
            <person name="Just J."/>
            <person name="Clarke C."/>
            <person name="Bender T."/>
            <person name="Huebert T."/>
            <person name="Mason A.S."/>
            <person name="Pires J.C."/>
            <person name="Barker G."/>
            <person name="Moore J."/>
            <person name="Walley P.G."/>
            <person name="Manoli S."/>
            <person name="Batley J."/>
            <person name="Edwards D."/>
            <person name="Nelson M.N."/>
            <person name="Wang X."/>
            <person name="Paterson A.H."/>
            <person name="King G."/>
            <person name="Bancroft I."/>
            <person name="Chalhoub B."/>
            <person name="Sharpe A.G."/>
        </authorList>
    </citation>
    <scope>NUCLEOTIDE SEQUENCE</scope>
    <source>
        <strain evidence="2 3">cv. TO1000</strain>
    </source>
</reference>
<feature type="region of interest" description="Disordered" evidence="1">
    <location>
        <begin position="34"/>
        <end position="58"/>
    </location>
</feature>
<name>A0A0D3D474_BRAOL</name>
<evidence type="ECO:0000313" key="2">
    <source>
        <dbReference type="EnsemblPlants" id="Bo7g024170.1"/>
    </source>
</evidence>
<dbReference type="Gramene" id="Bo7g024170.1">
    <property type="protein sequence ID" value="Bo7g024170.1"/>
    <property type="gene ID" value="Bo7g024170"/>
</dbReference>
<protein>
    <submittedName>
        <fullName evidence="2">Uncharacterized protein</fullName>
    </submittedName>
</protein>
<accession>A0A0D3D474</accession>
<evidence type="ECO:0000256" key="1">
    <source>
        <dbReference type="SAM" id="MobiDB-lite"/>
    </source>
</evidence>
<keyword evidence="3" id="KW-1185">Reference proteome</keyword>
<dbReference type="EnsemblPlants" id="Bo7g024170.1">
    <property type="protein sequence ID" value="Bo7g024170.1"/>
    <property type="gene ID" value="Bo7g024170"/>
</dbReference>
<dbReference type="AlphaFoldDB" id="A0A0D3D474"/>
<organism evidence="2 3">
    <name type="scientific">Brassica oleracea var. oleracea</name>
    <dbReference type="NCBI Taxonomy" id="109376"/>
    <lineage>
        <taxon>Eukaryota</taxon>
        <taxon>Viridiplantae</taxon>
        <taxon>Streptophyta</taxon>
        <taxon>Embryophyta</taxon>
        <taxon>Tracheophyta</taxon>
        <taxon>Spermatophyta</taxon>
        <taxon>Magnoliopsida</taxon>
        <taxon>eudicotyledons</taxon>
        <taxon>Gunneridae</taxon>
        <taxon>Pentapetalae</taxon>
        <taxon>rosids</taxon>
        <taxon>malvids</taxon>
        <taxon>Brassicales</taxon>
        <taxon>Brassicaceae</taxon>
        <taxon>Brassiceae</taxon>
        <taxon>Brassica</taxon>
    </lineage>
</organism>
<dbReference type="HOGENOM" id="CLU_2981833_0_0_1"/>
<dbReference type="Proteomes" id="UP000032141">
    <property type="component" value="Chromosome C7"/>
</dbReference>
<sequence length="58" mass="6879">MDTLKEIGRNIFFLSSSLHTSFRRQERSKYCKSVRVRIQPTSSPSHYQPQRSRSSYGR</sequence>
<evidence type="ECO:0000313" key="3">
    <source>
        <dbReference type="Proteomes" id="UP000032141"/>
    </source>
</evidence>
<feature type="compositionally biased region" description="Polar residues" evidence="1">
    <location>
        <begin position="39"/>
        <end position="58"/>
    </location>
</feature>
<proteinExistence type="predicted"/>
<reference evidence="2" key="2">
    <citation type="submission" date="2015-03" db="UniProtKB">
        <authorList>
            <consortium name="EnsemblPlants"/>
        </authorList>
    </citation>
    <scope>IDENTIFICATION</scope>
</reference>